<dbReference type="Proteomes" id="UP000366872">
    <property type="component" value="Unassembled WGS sequence"/>
</dbReference>
<keyword evidence="10" id="KW-1185">Reference proteome</keyword>
<evidence type="ECO:0000256" key="4">
    <source>
        <dbReference type="ARBA" id="ARBA00022989"/>
    </source>
</evidence>
<dbReference type="InterPro" id="IPR003838">
    <property type="entry name" value="ABC3_permease_C"/>
</dbReference>
<dbReference type="InterPro" id="IPR050250">
    <property type="entry name" value="Macrolide_Exporter_MacB"/>
</dbReference>
<dbReference type="RefSeq" id="WP_136080681.1">
    <property type="nucleotide sequence ID" value="NZ_CAAHFG010000002.1"/>
</dbReference>
<keyword evidence="3 7" id="KW-0812">Transmembrane</keyword>
<evidence type="ECO:0000256" key="6">
    <source>
        <dbReference type="ARBA" id="ARBA00038076"/>
    </source>
</evidence>
<organism evidence="9 10">
    <name type="scientific">Pontiella desulfatans</name>
    <dbReference type="NCBI Taxonomy" id="2750659"/>
    <lineage>
        <taxon>Bacteria</taxon>
        <taxon>Pseudomonadati</taxon>
        <taxon>Kiritimatiellota</taxon>
        <taxon>Kiritimatiellia</taxon>
        <taxon>Kiritimatiellales</taxon>
        <taxon>Pontiellaceae</taxon>
        <taxon>Pontiella</taxon>
    </lineage>
</organism>
<feature type="transmembrane region" description="Helical" evidence="7">
    <location>
        <begin position="299"/>
        <end position="321"/>
    </location>
</feature>
<dbReference type="GO" id="GO:0005886">
    <property type="term" value="C:plasma membrane"/>
    <property type="evidence" value="ECO:0007669"/>
    <property type="project" value="UniProtKB-SubCell"/>
</dbReference>
<evidence type="ECO:0000313" key="9">
    <source>
        <dbReference type="EMBL" id="VGO15080.1"/>
    </source>
</evidence>
<evidence type="ECO:0000256" key="2">
    <source>
        <dbReference type="ARBA" id="ARBA00022475"/>
    </source>
</evidence>
<comment type="subcellular location">
    <subcellularLocation>
        <location evidence="1">Cell membrane</location>
        <topology evidence="1">Multi-pass membrane protein</topology>
    </subcellularLocation>
</comment>
<comment type="similarity">
    <text evidence="6">Belongs to the ABC-4 integral membrane protein family.</text>
</comment>
<feature type="transmembrane region" description="Helical" evidence="7">
    <location>
        <begin position="342"/>
        <end position="369"/>
    </location>
</feature>
<evidence type="ECO:0000256" key="3">
    <source>
        <dbReference type="ARBA" id="ARBA00022692"/>
    </source>
</evidence>
<sequence length="428" mass="47296">MKLFTLIRRELFYRPRRTLAALLAVAIAAAALTAAFTLLRLHDRAARNLLAEREKQTAETGAVLRDEMRKATLKLGFNLLILPEQVDLKQWHIDQESRFTLPESYGEKLVKSGIVSVRHILPMLQKRIVWPETGRTIVLIGTRGEATALFKNPRASLIQPVPEGSIVLGYELHHSLGISSNRTVKLMGREFKTYRLHKERGSKDDITAWIHLKDAQELLGMQGKISSLLALECLCIGANMLDQVRSEVVSILPGTQVVEMGAKVIARAEARIRAGEETARQLDAETEKQRQLQLQRQRFAALLSPLMLLLCGGWISLLTFSDVRDRRIEIGMLRTIGFRTHSILFLFLGKSLMVGTAGGAIGYVAAALLCDARTTGMAGFPTDDAASVWSLSSLLISMVGAVVLMMVAGWIPALIAAQTDPADVLREE</sequence>
<gene>
    <name evidence="9" type="ORF">PDESU_03660</name>
</gene>
<proteinExistence type="inferred from homology"/>
<evidence type="ECO:0000256" key="7">
    <source>
        <dbReference type="SAM" id="Phobius"/>
    </source>
</evidence>
<feature type="transmembrane region" description="Helical" evidence="7">
    <location>
        <begin position="389"/>
        <end position="411"/>
    </location>
</feature>
<keyword evidence="4 7" id="KW-1133">Transmembrane helix</keyword>
<dbReference type="GO" id="GO:0022857">
    <property type="term" value="F:transmembrane transporter activity"/>
    <property type="evidence" value="ECO:0007669"/>
    <property type="project" value="TreeGrafter"/>
</dbReference>
<feature type="domain" description="ABC3 transporter permease C-terminal" evidence="8">
    <location>
        <begin position="305"/>
        <end position="421"/>
    </location>
</feature>
<dbReference type="AlphaFoldDB" id="A0A6C2U516"/>
<evidence type="ECO:0000313" key="10">
    <source>
        <dbReference type="Proteomes" id="UP000366872"/>
    </source>
</evidence>
<dbReference type="Pfam" id="PF02687">
    <property type="entry name" value="FtsX"/>
    <property type="match status" value="1"/>
</dbReference>
<evidence type="ECO:0000259" key="8">
    <source>
        <dbReference type="Pfam" id="PF02687"/>
    </source>
</evidence>
<name>A0A6C2U516_PONDE</name>
<keyword evidence="5 7" id="KW-0472">Membrane</keyword>
<dbReference type="PANTHER" id="PTHR30572">
    <property type="entry name" value="MEMBRANE COMPONENT OF TRANSPORTER-RELATED"/>
    <property type="match status" value="1"/>
</dbReference>
<dbReference type="PANTHER" id="PTHR30572:SF4">
    <property type="entry name" value="ABC TRANSPORTER PERMEASE YTRF"/>
    <property type="match status" value="1"/>
</dbReference>
<dbReference type="EMBL" id="CAAHFG010000002">
    <property type="protein sequence ID" value="VGO15080.1"/>
    <property type="molecule type" value="Genomic_DNA"/>
</dbReference>
<evidence type="ECO:0000256" key="5">
    <source>
        <dbReference type="ARBA" id="ARBA00023136"/>
    </source>
</evidence>
<protein>
    <recommendedName>
        <fullName evidence="8">ABC3 transporter permease C-terminal domain-containing protein</fullName>
    </recommendedName>
</protein>
<accession>A0A6C2U516</accession>
<evidence type="ECO:0000256" key="1">
    <source>
        <dbReference type="ARBA" id="ARBA00004651"/>
    </source>
</evidence>
<reference evidence="9 10" key="1">
    <citation type="submission" date="2019-04" db="EMBL/GenBank/DDBJ databases">
        <authorList>
            <person name="Van Vliet M D."/>
        </authorList>
    </citation>
    <scope>NUCLEOTIDE SEQUENCE [LARGE SCALE GENOMIC DNA]</scope>
    <source>
        <strain evidence="9 10">F1</strain>
    </source>
</reference>
<keyword evidence="2" id="KW-1003">Cell membrane</keyword>